<feature type="domain" description="Acetophenone carboxylase-like C-terminal" evidence="3">
    <location>
        <begin position="553"/>
        <end position="633"/>
    </location>
</feature>
<reference evidence="4 5" key="1">
    <citation type="submission" date="2018-03" db="EMBL/GenBank/DDBJ databases">
        <title>Aquarubrobacter algicola gen. nov., sp. nov., a novel actinobacterium isolated from shallow eutrophic lake during the end of cyanobacterial harmful algal blooms.</title>
        <authorList>
            <person name="Chun S.J."/>
        </authorList>
    </citation>
    <scope>NUCLEOTIDE SEQUENCE [LARGE SCALE GENOMIC DNA]</scope>
    <source>
        <strain evidence="4 5">Seoho-28</strain>
    </source>
</reference>
<keyword evidence="5" id="KW-1185">Reference proteome</keyword>
<evidence type="ECO:0008006" key="6">
    <source>
        <dbReference type="Google" id="ProtNLM"/>
    </source>
</evidence>
<dbReference type="GO" id="GO:0017168">
    <property type="term" value="F:5-oxoprolinase (ATP-hydrolyzing) activity"/>
    <property type="evidence" value="ECO:0007669"/>
    <property type="project" value="TreeGrafter"/>
</dbReference>
<organism evidence="4 5">
    <name type="scientific">Paraconexibacter algicola</name>
    <dbReference type="NCBI Taxonomy" id="2133960"/>
    <lineage>
        <taxon>Bacteria</taxon>
        <taxon>Bacillati</taxon>
        <taxon>Actinomycetota</taxon>
        <taxon>Thermoleophilia</taxon>
        <taxon>Solirubrobacterales</taxon>
        <taxon>Paraconexibacteraceae</taxon>
        <taxon>Paraconexibacter</taxon>
    </lineage>
</organism>
<proteinExistence type="predicted"/>
<evidence type="ECO:0000313" key="5">
    <source>
        <dbReference type="Proteomes" id="UP000240739"/>
    </source>
</evidence>
<gene>
    <name evidence="4" type="ORF">C7Y72_01665</name>
</gene>
<accession>A0A2T4UGW6</accession>
<name>A0A2T4UGW6_9ACTN</name>
<dbReference type="AlphaFoldDB" id="A0A2T4UGW6"/>
<dbReference type="GO" id="GO:0005829">
    <property type="term" value="C:cytosol"/>
    <property type="evidence" value="ECO:0007669"/>
    <property type="project" value="TreeGrafter"/>
</dbReference>
<dbReference type="Pfam" id="PF19278">
    <property type="entry name" value="Hydant_A_C"/>
    <property type="match status" value="1"/>
</dbReference>
<evidence type="ECO:0000259" key="2">
    <source>
        <dbReference type="Pfam" id="PF05378"/>
    </source>
</evidence>
<dbReference type="GO" id="GO:0006749">
    <property type="term" value="P:glutathione metabolic process"/>
    <property type="evidence" value="ECO:0007669"/>
    <property type="project" value="TreeGrafter"/>
</dbReference>
<dbReference type="InterPro" id="IPR049517">
    <property type="entry name" value="ACX-like_C"/>
</dbReference>
<dbReference type="InterPro" id="IPR045079">
    <property type="entry name" value="Oxoprolinase-like"/>
</dbReference>
<dbReference type="PANTHER" id="PTHR11365">
    <property type="entry name" value="5-OXOPROLINASE RELATED"/>
    <property type="match status" value="1"/>
</dbReference>
<evidence type="ECO:0000259" key="3">
    <source>
        <dbReference type="Pfam" id="PF19278"/>
    </source>
</evidence>
<dbReference type="InterPro" id="IPR008040">
    <property type="entry name" value="Hydant_A_N"/>
</dbReference>
<dbReference type="PANTHER" id="PTHR11365:SF23">
    <property type="entry name" value="HYPOTHETICAL 5-OXOPROLINASE (EUROFUNG)-RELATED"/>
    <property type="match status" value="1"/>
</dbReference>
<dbReference type="Proteomes" id="UP000240739">
    <property type="component" value="Unassembled WGS sequence"/>
</dbReference>
<dbReference type="EMBL" id="PYYB01000001">
    <property type="protein sequence ID" value="PTL58449.1"/>
    <property type="molecule type" value="Genomic_DNA"/>
</dbReference>
<feature type="domain" description="Hydantoinase/oxoprolinase N-terminal" evidence="2">
    <location>
        <begin position="50"/>
        <end position="140"/>
    </location>
</feature>
<dbReference type="Pfam" id="PF05378">
    <property type="entry name" value="Hydant_A_N"/>
    <property type="match status" value="1"/>
</dbReference>
<evidence type="ECO:0000259" key="1">
    <source>
        <dbReference type="Pfam" id="PF01968"/>
    </source>
</evidence>
<dbReference type="InterPro" id="IPR002821">
    <property type="entry name" value="Hydantoinase_A"/>
</dbReference>
<protein>
    <recommendedName>
        <fullName evidence="6">Hydantoinase/oxoprolinase family protein</fullName>
    </recommendedName>
</protein>
<sequence length="643" mass="66968">MCRSHNACPIVPPSLLSDPRGLGLGWSCGRRGAAARAPPRRGPPVPSTTIDIDTGGTFTDAYVVRDGQALTVKVLTTPHDLAVCFQDVVERAAASLDLPVPALLRETACVRYATTVGTNAVIQRTGPRIGLLVAPGAEGTAQAAAGRFVETGMVGAVGADDALVATTKDLLAGSARALVCSLPAGDAAAERAVREGFERHYPKHCLDAVPLLLSHEVDDDPDDTRRTSTALFNAYVHPEVARYLHRCEDWLRDHGYRRPLLVVHNDGGCARVAKTIAGKTYNSGPTAGLMGAEIIARLYDVPALVTFDVGGTSLDVGVVRDGRVAMREHGTVEGVELSFSMPDLHVLGAGGGSIAHRLEDGTIEVGPQSAGARPGPAAFALGGTAPTVTDADVVLGIIEPSSFLGGTMPLDGERARAALQTLDADDPGAAAEQVRARLHENMGARIAQELAQLGLTPADATLLAYGGAGPTHAAGVAERLGVREVITLPFSAVFSAFGAQSADVTHTYAAAPGDGVEEQLRARASRDMRGEGFSAEDVEIATTAVTRHGVDRTQVRAVARLAHHAFVAQPTNGASTTARATRDVRWRSAPEPTAIHDLAALAPGARVDGPAVIEASDTTIAVPPGWAFSVDEYGNGRLTRNDR</sequence>
<dbReference type="Pfam" id="PF01968">
    <property type="entry name" value="Hydantoinase_A"/>
    <property type="match status" value="1"/>
</dbReference>
<evidence type="ECO:0000313" key="4">
    <source>
        <dbReference type="EMBL" id="PTL58449.1"/>
    </source>
</evidence>
<comment type="caution">
    <text evidence="4">The sequence shown here is derived from an EMBL/GenBank/DDBJ whole genome shotgun (WGS) entry which is preliminary data.</text>
</comment>
<feature type="domain" description="Hydantoinase A/oxoprolinase" evidence="1">
    <location>
        <begin position="226"/>
        <end position="507"/>
    </location>
</feature>